<organism evidence="3 4">
    <name type="scientific">Candidatus Amesbacteria bacterium GW2011_GWA2_47_11</name>
    <dbReference type="NCBI Taxonomy" id="1618357"/>
    <lineage>
        <taxon>Bacteria</taxon>
        <taxon>Candidatus Amesiibacteriota</taxon>
    </lineage>
</organism>
<dbReference type="EMBL" id="LCNM01000003">
    <property type="protein sequence ID" value="KKU56761.1"/>
    <property type="molecule type" value="Genomic_DNA"/>
</dbReference>
<dbReference type="AlphaFoldDB" id="A0A0G1RHY6"/>
<keyword evidence="3" id="KW-0808">Transferase</keyword>
<feature type="transmembrane region" description="Helical" evidence="1">
    <location>
        <begin position="256"/>
        <end position="278"/>
    </location>
</feature>
<accession>A0A0G1RHY6</accession>
<evidence type="ECO:0000259" key="2">
    <source>
        <dbReference type="Pfam" id="PF00535"/>
    </source>
</evidence>
<reference evidence="3 4" key="1">
    <citation type="journal article" date="2015" name="Nature">
        <title>rRNA introns, odd ribosomes, and small enigmatic genomes across a large radiation of phyla.</title>
        <authorList>
            <person name="Brown C.T."/>
            <person name="Hug L.A."/>
            <person name="Thomas B.C."/>
            <person name="Sharon I."/>
            <person name="Castelle C.J."/>
            <person name="Singh A."/>
            <person name="Wilkins M.J."/>
            <person name="Williams K.H."/>
            <person name="Banfield J.F."/>
        </authorList>
    </citation>
    <scope>NUCLEOTIDE SEQUENCE [LARGE SCALE GENOMIC DNA]</scope>
</reference>
<dbReference type="InterPro" id="IPR029044">
    <property type="entry name" value="Nucleotide-diphossugar_trans"/>
</dbReference>
<proteinExistence type="predicted"/>
<dbReference type="InterPro" id="IPR001173">
    <property type="entry name" value="Glyco_trans_2-like"/>
</dbReference>
<evidence type="ECO:0000313" key="4">
    <source>
        <dbReference type="Proteomes" id="UP000034607"/>
    </source>
</evidence>
<dbReference type="PANTHER" id="PTHR43179:SF7">
    <property type="entry name" value="RHAMNOSYLTRANSFERASE WBBL"/>
    <property type="match status" value="1"/>
</dbReference>
<dbReference type="Gene3D" id="3.90.550.10">
    <property type="entry name" value="Spore Coat Polysaccharide Biosynthesis Protein SpsA, Chain A"/>
    <property type="match status" value="1"/>
</dbReference>
<dbReference type="Pfam" id="PF00535">
    <property type="entry name" value="Glycos_transf_2"/>
    <property type="match status" value="1"/>
</dbReference>
<keyword evidence="1" id="KW-0472">Membrane</keyword>
<dbReference type="CDD" id="cd04186">
    <property type="entry name" value="GT_2_like_c"/>
    <property type="match status" value="1"/>
</dbReference>
<feature type="domain" description="Glycosyltransferase 2-like" evidence="2">
    <location>
        <begin position="11"/>
        <end position="133"/>
    </location>
</feature>
<protein>
    <submittedName>
        <fullName evidence="3">Glycosyl transferase family 2</fullName>
    </submittedName>
</protein>
<keyword evidence="1" id="KW-1133">Transmembrane helix</keyword>
<dbReference type="SUPFAM" id="SSF53448">
    <property type="entry name" value="Nucleotide-diphospho-sugar transferases"/>
    <property type="match status" value="1"/>
</dbReference>
<sequence length="321" mass="36019">MAKVDVTVSIVNFRTFDLTSACIKSVLSRTRGIACEVIVVDNHSADGSAEKLSRLFKSRITLITNSHDVGFAAANNQALNLARGKYFVMLNSDTRLLNNAFQILAAFMDRNSDCAVSGPALFNPDGTCQKSYSNFKTPFQRALWEIAPALQSLRLMKNQSAEIPLVLPAHPIPVDRPRGVCFFVRGSFVDRVGKLDEGFFMYDEEVDWAYRFQKAGYKNYFVPDAEILHHGGASSRNPILAQIHTLSDYRYYQKHYGLYASLLIRAFALGASFLWLVVFTKHLLLNQKSRLSSPLSRIRSSLGHALIFSPLINWQSLKRGT</sequence>
<name>A0A0G1RHY6_9BACT</name>
<dbReference type="Proteomes" id="UP000034607">
    <property type="component" value="Unassembled WGS sequence"/>
</dbReference>
<evidence type="ECO:0000256" key="1">
    <source>
        <dbReference type="SAM" id="Phobius"/>
    </source>
</evidence>
<keyword evidence="1" id="KW-0812">Transmembrane</keyword>
<evidence type="ECO:0000313" key="3">
    <source>
        <dbReference type="EMBL" id="KKU56761.1"/>
    </source>
</evidence>
<dbReference type="PANTHER" id="PTHR43179">
    <property type="entry name" value="RHAMNOSYLTRANSFERASE WBBL"/>
    <property type="match status" value="1"/>
</dbReference>
<dbReference type="GO" id="GO:0016740">
    <property type="term" value="F:transferase activity"/>
    <property type="evidence" value="ECO:0007669"/>
    <property type="project" value="UniProtKB-KW"/>
</dbReference>
<gene>
    <name evidence="3" type="ORF">UX78_C0003G0037</name>
</gene>
<comment type="caution">
    <text evidence="3">The sequence shown here is derived from an EMBL/GenBank/DDBJ whole genome shotgun (WGS) entry which is preliminary data.</text>
</comment>